<organism evidence="1 2">
    <name type="scientific">Nostocoides jenkinsii Ben 74</name>
    <dbReference type="NCBI Taxonomy" id="1193518"/>
    <lineage>
        <taxon>Bacteria</taxon>
        <taxon>Bacillati</taxon>
        <taxon>Actinomycetota</taxon>
        <taxon>Actinomycetes</taxon>
        <taxon>Micrococcales</taxon>
        <taxon>Intrasporangiaceae</taxon>
        <taxon>Nostocoides</taxon>
    </lineage>
</organism>
<dbReference type="Proteomes" id="UP000035720">
    <property type="component" value="Unassembled WGS sequence"/>
</dbReference>
<evidence type="ECO:0000313" key="2">
    <source>
        <dbReference type="Proteomes" id="UP000035720"/>
    </source>
</evidence>
<dbReference type="Gene3D" id="3.30.720.120">
    <property type="match status" value="1"/>
</dbReference>
<dbReference type="Gene3D" id="3.30.720.110">
    <property type="match status" value="1"/>
</dbReference>
<dbReference type="EMBL" id="CAJC01000153">
    <property type="protein sequence ID" value="CCI53606.1"/>
    <property type="molecule type" value="Genomic_DNA"/>
</dbReference>
<evidence type="ECO:0000313" key="1">
    <source>
        <dbReference type="EMBL" id="CCI53606.1"/>
    </source>
</evidence>
<dbReference type="OrthoDB" id="9809391at2"/>
<proteinExistence type="predicted"/>
<name>A0A077M8G0_9MICO</name>
<gene>
    <name evidence="1" type="ORF">BN13_420060</name>
</gene>
<reference evidence="1 2" key="1">
    <citation type="journal article" date="2013" name="ISME J.">
        <title>A metabolic model for members of the genus Tetrasphaera involved in enhanced biological phosphorus removal.</title>
        <authorList>
            <person name="Kristiansen R."/>
            <person name="Nguyen H.T.T."/>
            <person name="Saunders A.M."/>
            <person name="Nielsen J.L."/>
            <person name="Wimmer R."/>
            <person name="Le V.Q."/>
            <person name="McIlroy S.J."/>
            <person name="Petrovski S."/>
            <person name="Seviour R.J."/>
            <person name="Calteau A."/>
            <person name="Nielsen K.L."/>
            <person name="Nielsen P.H."/>
        </authorList>
    </citation>
    <scope>NUCLEOTIDE SEQUENCE [LARGE SCALE GENOMIC DNA]</scope>
    <source>
        <strain evidence="1 2">Ben 74</strain>
    </source>
</reference>
<dbReference type="InterPro" id="IPR029068">
    <property type="entry name" value="Glyas_Bleomycin-R_OHBP_Dase"/>
</dbReference>
<dbReference type="RefSeq" id="WP_048545898.1">
    <property type="nucleotide sequence ID" value="NZ_HF571038.1"/>
</dbReference>
<evidence type="ECO:0008006" key="3">
    <source>
        <dbReference type="Google" id="ProtNLM"/>
    </source>
</evidence>
<dbReference type="SUPFAM" id="SSF54593">
    <property type="entry name" value="Glyoxalase/Bleomycin resistance protein/Dihydroxybiphenyl dioxygenase"/>
    <property type="match status" value="1"/>
</dbReference>
<dbReference type="STRING" id="1193518.BN13_420060"/>
<sequence>MNDTDHNIWPSLVYTDAAAGRAWLERLGFRPGIVVPGDAPDVIHHSEMVWPEGGRVMVATAGKAAGEFGGVPGTIGVYVVTAHPDEVAGRAEALGAPFVRPLRSEDDYDSRGFSIRDPEGNVWSFGTYAGS</sequence>
<keyword evidence="2" id="KW-1185">Reference proteome</keyword>
<protein>
    <recommendedName>
        <fullName evidence="3">VOC domain-containing protein</fullName>
    </recommendedName>
</protein>
<comment type="caution">
    <text evidence="1">The sequence shown here is derived from an EMBL/GenBank/DDBJ whole genome shotgun (WGS) entry which is preliminary data.</text>
</comment>
<dbReference type="AlphaFoldDB" id="A0A077M8G0"/>
<accession>A0A077M8G0</accession>